<organism evidence="4 5">
    <name type="scientific">Staphylococcus kloosii</name>
    <dbReference type="NCBI Taxonomy" id="29384"/>
    <lineage>
        <taxon>Bacteria</taxon>
        <taxon>Bacillati</taxon>
        <taxon>Bacillota</taxon>
        <taxon>Bacilli</taxon>
        <taxon>Bacillales</taxon>
        <taxon>Staphylococcaceae</taxon>
        <taxon>Staphylococcus</taxon>
    </lineage>
</organism>
<evidence type="ECO:0000313" key="5">
    <source>
        <dbReference type="Proteomes" id="UP000075418"/>
    </source>
</evidence>
<feature type="domain" description="Gfo/Idh/MocA-like oxidoreductase N-terminal" evidence="2">
    <location>
        <begin position="5"/>
        <end position="123"/>
    </location>
</feature>
<feature type="domain" description="Gfo/Idh/MocA-like oxidoreductase C-terminal" evidence="3">
    <location>
        <begin position="137"/>
        <end position="344"/>
    </location>
</feature>
<comment type="similarity">
    <text evidence="1">Belongs to the Gfo/Idh/MocA family.</text>
</comment>
<dbReference type="SUPFAM" id="SSF51735">
    <property type="entry name" value="NAD(P)-binding Rossmann-fold domains"/>
    <property type="match status" value="1"/>
</dbReference>
<evidence type="ECO:0000259" key="3">
    <source>
        <dbReference type="Pfam" id="PF02894"/>
    </source>
</evidence>
<dbReference type="Pfam" id="PF02894">
    <property type="entry name" value="GFO_IDH_MocA_C"/>
    <property type="match status" value="1"/>
</dbReference>
<dbReference type="GO" id="GO:0000166">
    <property type="term" value="F:nucleotide binding"/>
    <property type="evidence" value="ECO:0007669"/>
    <property type="project" value="InterPro"/>
</dbReference>
<dbReference type="Gene3D" id="3.40.50.720">
    <property type="entry name" value="NAD(P)-binding Rossmann-like Domain"/>
    <property type="match status" value="1"/>
</dbReference>
<sequence>MKKLKMGIIGVGGIAQGRHIPTFKELEDQVEIIGVQDINNELAQTVAHKFDIPNLYERYEEMFDDIDAVTICTPNKFHCDITVSALTAGVHVFCEKPMAMKVDECQRMVQEAKQANKLLAIGYHYRFTDAAISSKLAVDDNIVGDALVIRVQALRRRKVPGWGVFTNKSLQGGGSLIDYGCHFLDLALWLLGEVHPVNVLGKTYNRLSKIPNQLNEWGVINHQTFDVDDHVTSFITFDDGSSMQFECSWSANIKEDKMHISISGVDGGLNVYPFETYAPKYGTFVTETAEAEHNEHVAARRQALNFVNSCLGDEQLIVQPEEALRVNAIIEAIYQSDERGEAINLNK</sequence>
<dbReference type="Proteomes" id="UP000075418">
    <property type="component" value="Unassembled WGS sequence"/>
</dbReference>
<dbReference type="InterPro" id="IPR036291">
    <property type="entry name" value="NAD(P)-bd_dom_sf"/>
</dbReference>
<comment type="caution">
    <text evidence="4">The sequence shown here is derived from an EMBL/GenBank/DDBJ whole genome shotgun (WGS) entry which is preliminary data.</text>
</comment>
<dbReference type="EMBL" id="LUGM01000002">
    <property type="protein sequence ID" value="KYH15233.1"/>
    <property type="molecule type" value="Genomic_DNA"/>
</dbReference>
<proteinExistence type="inferred from homology"/>
<dbReference type="Gene3D" id="3.30.360.10">
    <property type="entry name" value="Dihydrodipicolinate Reductase, domain 2"/>
    <property type="match status" value="1"/>
</dbReference>
<dbReference type="InterPro" id="IPR052515">
    <property type="entry name" value="Gfo/Idh/MocA_Oxidoreductase"/>
</dbReference>
<dbReference type="InterPro" id="IPR000683">
    <property type="entry name" value="Gfo/Idh/MocA-like_OxRdtase_N"/>
</dbReference>
<accession>A0A151A7E4</accession>
<dbReference type="InterPro" id="IPR004104">
    <property type="entry name" value="Gfo/Idh/MocA-like_OxRdtase_C"/>
</dbReference>
<dbReference type="AlphaFoldDB" id="A0A151A7E4"/>
<dbReference type="SUPFAM" id="SSF55347">
    <property type="entry name" value="Glyceraldehyde-3-phosphate dehydrogenase-like, C-terminal domain"/>
    <property type="match status" value="1"/>
</dbReference>
<reference evidence="4 5" key="1">
    <citation type="submission" date="2016-02" db="EMBL/GenBank/DDBJ databases">
        <title>Draft genome sequence of hydrocarbon degrading Staphylococcus saprophyticus Strain CNV2, isolated from crude-oil contaminated soil from Noonmati Oil Refinery, Guwahati, Assam, India.</title>
        <authorList>
            <person name="Mukherjee A."/>
            <person name="Chettri B."/>
            <person name="Langpoklakpam J."/>
            <person name="Singh A.K."/>
            <person name="Chattopadhyay D.J."/>
        </authorList>
    </citation>
    <scope>NUCLEOTIDE SEQUENCE [LARGE SCALE GENOMIC DNA]</scope>
    <source>
        <strain evidence="4 5">CNV2</strain>
    </source>
</reference>
<evidence type="ECO:0000313" key="4">
    <source>
        <dbReference type="EMBL" id="KYH15233.1"/>
    </source>
</evidence>
<name>A0A151A7E4_9STAP</name>
<gene>
    <name evidence="4" type="ORF">A0131_10705</name>
</gene>
<dbReference type="Pfam" id="PF01408">
    <property type="entry name" value="GFO_IDH_MocA"/>
    <property type="match status" value="1"/>
</dbReference>
<dbReference type="PANTHER" id="PTHR43249">
    <property type="entry name" value="UDP-N-ACETYL-2-AMINO-2-DEOXY-D-GLUCURONATE OXIDASE"/>
    <property type="match status" value="1"/>
</dbReference>
<evidence type="ECO:0000259" key="2">
    <source>
        <dbReference type="Pfam" id="PF01408"/>
    </source>
</evidence>
<dbReference type="PANTHER" id="PTHR43249:SF1">
    <property type="entry name" value="D-GLUCOSIDE 3-DEHYDROGENASE"/>
    <property type="match status" value="1"/>
</dbReference>
<dbReference type="RefSeq" id="WP_061855375.1">
    <property type="nucleotide sequence ID" value="NZ_LUGM01000002.1"/>
</dbReference>
<evidence type="ECO:0000256" key="1">
    <source>
        <dbReference type="ARBA" id="ARBA00010928"/>
    </source>
</evidence>
<protein>
    <submittedName>
        <fullName evidence="4">Dehydrogenase</fullName>
    </submittedName>
</protein>